<dbReference type="Pfam" id="PF00085">
    <property type="entry name" value="Thioredoxin"/>
    <property type="match status" value="2"/>
</dbReference>
<evidence type="ECO:0000259" key="11">
    <source>
        <dbReference type="PROSITE" id="PS51352"/>
    </source>
</evidence>
<protein>
    <recommendedName>
        <fullName evidence="3">protein disulfide-isomerase</fullName>
        <ecNumber evidence="3">5.3.4.1</ecNumber>
    </recommendedName>
</protein>
<dbReference type="PROSITE" id="PS00194">
    <property type="entry name" value="THIOREDOXIN_1"/>
    <property type="match status" value="2"/>
</dbReference>
<dbReference type="PANTHER" id="PTHR45672:SF11">
    <property type="entry name" value="PROTEIN DISULFIDE-ISOMERASE C17H9.14C"/>
    <property type="match status" value="1"/>
</dbReference>
<gene>
    <name evidence="12" type="ORF">C9374_000460</name>
</gene>
<dbReference type="PANTHER" id="PTHR45672">
    <property type="entry name" value="PROTEIN DISULFIDE-ISOMERASE C17H9.14C-RELATED"/>
    <property type="match status" value="1"/>
</dbReference>
<keyword evidence="4 10" id="KW-0732">Signal</keyword>
<dbReference type="GO" id="GO:0006457">
    <property type="term" value="P:protein folding"/>
    <property type="evidence" value="ECO:0007669"/>
    <property type="project" value="TreeGrafter"/>
</dbReference>
<dbReference type="InterPro" id="IPR013766">
    <property type="entry name" value="Thioredoxin_domain"/>
</dbReference>
<keyword evidence="5" id="KW-0677">Repeat</keyword>
<reference evidence="12 13" key="1">
    <citation type="journal article" date="2018" name="BMC Genomics">
        <title>The genome of Naegleria lovaniensis, the basis for a comparative approach to unravel pathogenicity factors of the human pathogenic amoeba N. fowleri.</title>
        <authorList>
            <person name="Liechti N."/>
            <person name="Schurch N."/>
            <person name="Bruggmann R."/>
            <person name="Wittwer M."/>
        </authorList>
    </citation>
    <scope>NUCLEOTIDE SEQUENCE [LARGE SCALE GENOMIC DNA]</scope>
    <source>
        <strain evidence="12 13">ATCC 30569</strain>
    </source>
</reference>
<keyword evidence="8" id="KW-0676">Redox-active center</keyword>
<dbReference type="GO" id="GO:0005783">
    <property type="term" value="C:endoplasmic reticulum"/>
    <property type="evidence" value="ECO:0007669"/>
    <property type="project" value="InterPro"/>
</dbReference>
<comment type="catalytic activity">
    <reaction evidence="1">
        <text>Catalyzes the rearrangement of -S-S- bonds in proteins.</text>
        <dbReference type="EC" id="5.3.4.1"/>
    </reaction>
</comment>
<dbReference type="Pfam" id="PF07749">
    <property type="entry name" value="ERp29"/>
    <property type="match status" value="1"/>
</dbReference>
<feature type="signal peptide" evidence="10">
    <location>
        <begin position="1"/>
        <end position="26"/>
    </location>
</feature>
<dbReference type="FunFam" id="3.40.30.10:FF:000032">
    <property type="entry name" value="Protein disulfide-isomerase A6 homolog"/>
    <property type="match status" value="1"/>
</dbReference>
<keyword evidence="7" id="KW-0413">Isomerase</keyword>
<dbReference type="EC" id="5.3.4.1" evidence="3"/>
<feature type="domain" description="Thioredoxin" evidence="11">
    <location>
        <begin position="137"/>
        <end position="297"/>
    </location>
</feature>
<evidence type="ECO:0000313" key="13">
    <source>
        <dbReference type="Proteomes" id="UP000816034"/>
    </source>
</evidence>
<dbReference type="PROSITE" id="PS51352">
    <property type="entry name" value="THIOREDOXIN_2"/>
    <property type="match status" value="2"/>
</dbReference>
<feature type="domain" description="Thioredoxin" evidence="11">
    <location>
        <begin position="17"/>
        <end position="135"/>
    </location>
</feature>
<dbReference type="GeneID" id="68092922"/>
<evidence type="ECO:0000256" key="2">
    <source>
        <dbReference type="ARBA" id="ARBA00006347"/>
    </source>
</evidence>
<comment type="similarity">
    <text evidence="2 9">Belongs to the protein disulfide isomerase family.</text>
</comment>
<evidence type="ECO:0000256" key="10">
    <source>
        <dbReference type="SAM" id="SignalP"/>
    </source>
</evidence>
<dbReference type="InterPro" id="IPR011679">
    <property type="entry name" value="ERp29_C"/>
</dbReference>
<keyword evidence="13" id="KW-1185">Reference proteome</keyword>
<evidence type="ECO:0000256" key="5">
    <source>
        <dbReference type="ARBA" id="ARBA00022737"/>
    </source>
</evidence>
<evidence type="ECO:0000256" key="6">
    <source>
        <dbReference type="ARBA" id="ARBA00023157"/>
    </source>
</evidence>
<dbReference type="Gene3D" id="1.20.1150.12">
    <property type="entry name" value="Endoplasmic reticulum resident protein 29, C-terminal domain"/>
    <property type="match status" value="1"/>
</dbReference>
<dbReference type="CDD" id="cd02998">
    <property type="entry name" value="PDI_a_ERp38"/>
    <property type="match status" value="2"/>
</dbReference>
<dbReference type="Proteomes" id="UP000816034">
    <property type="component" value="Unassembled WGS sequence"/>
</dbReference>
<comment type="caution">
    <text evidence="12">The sequence shown here is derived from an EMBL/GenBank/DDBJ whole genome shotgun (WGS) entry which is preliminary data.</text>
</comment>
<evidence type="ECO:0000313" key="12">
    <source>
        <dbReference type="EMBL" id="KAG2388296.1"/>
    </source>
</evidence>
<dbReference type="SUPFAM" id="SSF47933">
    <property type="entry name" value="ERP29 C domain-like"/>
    <property type="match status" value="1"/>
</dbReference>
<dbReference type="PRINTS" id="PR00421">
    <property type="entry name" value="THIOREDOXIN"/>
</dbReference>
<evidence type="ECO:0000256" key="7">
    <source>
        <dbReference type="ARBA" id="ARBA00023235"/>
    </source>
</evidence>
<dbReference type="InterPro" id="IPR036249">
    <property type="entry name" value="Thioredoxin-like_sf"/>
</dbReference>
<dbReference type="Gene3D" id="3.40.30.10">
    <property type="entry name" value="Glutaredoxin"/>
    <property type="match status" value="2"/>
</dbReference>
<evidence type="ECO:0000256" key="4">
    <source>
        <dbReference type="ARBA" id="ARBA00022729"/>
    </source>
</evidence>
<organism evidence="12 13">
    <name type="scientific">Naegleria lovaniensis</name>
    <name type="common">Amoeba</name>
    <dbReference type="NCBI Taxonomy" id="51637"/>
    <lineage>
        <taxon>Eukaryota</taxon>
        <taxon>Discoba</taxon>
        <taxon>Heterolobosea</taxon>
        <taxon>Tetramitia</taxon>
        <taxon>Eutetramitia</taxon>
        <taxon>Vahlkampfiidae</taxon>
        <taxon>Naegleria</taxon>
    </lineage>
</organism>
<evidence type="ECO:0000256" key="1">
    <source>
        <dbReference type="ARBA" id="ARBA00001182"/>
    </source>
</evidence>
<proteinExistence type="inferred from homology"/>
<evidence type="ECO:0000256" key="8">
    <source>
        <dbReference type="ARBA" id="ARBA00023284"/>
    </source>
</evidence>
<evidence type="ECO:0000256" key="3">
    <source>
        <dbReference type="ARBA" id="ARBA00012723"/>
    </source>
</evidence>
<dbReference type="InterPro" id="IPR036356">
    <property type="entry name" value="ERp29_C_sf"/>
</dbReference>
<dbReference type="EMBL" id="PYSW02000010">
    <property type="protein sequence ID" value="KAG2388296.1"/>
    <property type="molecule type" value="Genomic_DNA"/>
</dbReference>
<accession>A0AA88GYE5</accession>
<name>A0AA88GYE5_NAELO</name>
<dbReference type="InterPro" id="IPR017937">
    <property type="entry name" value="Thioredoxin_CS"/>
</dbReference>
<dbReference type="SUPFAM" id="SSF52833">
    <property type="entry name" value="Thioredoxin-like"/>
    <property type="match status" value="2"/>
</dbReference>
<keyword evidence="6" id="KW-1015">Disulfide bond</keyword>
<feature type="chain" id="PRO_5041644874" description="protein disulfide-isomerase" evidence="10">
    <location>
        <begin position="27"/>
        <end position="376"/>
    </location>
</feature>
<dbReference type="GO" id="GO:0003756">
    <property type="term" value="F:protein disulfide isomerase activity"/>
    <property type="evidence" value="ECO:0007669"/>
    <property type="project" value="UniProtKB-EC"/>
</dbReference>
<dbReference type="InterPro" id="IPR005788">
    <property type="entry name" value="PDI_thioredoxin-like_dom"/>
</dbReference>
<sequence>MRKLFIIALLSALLALVFVGSSVVRADTPEASMEGIIDLSSSNVDSVLDGSKSVLVEFYAPWCGHCKNLAPEMAKLGQALIKAKPAVVSVAKVNCDVERDICSKYGVQGYPTLKFFPRGTKEPTDYNSGRSVEALIDFINSKEPSARLRVSKEPTFVEDLSPSNFDSVVFNPEKNVLVKFYAPWCGHCKKMAPDYEKVAKAFANEKNVVVAKVDSDKYRDLASKYGVQGYPTLKFFPAKADKQAEEYNAGREAQPMVDFLNQKAGTFRTVEGSLSDTAGLVYNLASFVKSFVSASTNEERKEIMKQAEEKLKTLNSSVHANGDLYIKAMARVIEKGIEYVDAEIARVEKILGAGSVSGERADAMKIRLNILKTFKQ</sequence>
<evidence type="ECO:0000256" key="9">
    <source>
        <dbReference type="RuleBase" id="RU004208"/>
    </source>
</evidence>
<dbReference type="AlphaFoldDB" id="A0AA88GYE5"/>
<dbReference type="RefSeq" id="XP_044552288.1">
    <property type="nucleotide sequence ID" value="XM_044694257.1"/>
</dbReference>
<dbReference type="CDD" id="cd00238">
    <property type="entry name" value="ERp29c"/>
    <property type="match status" value="1"/>
</dbReference>
<dbReference type="NCBIfam" id="TIGR01126">
    <property type="entry name" value="pdi_dom"/>
    <property type="match status" value="2"/>
</dbReference>
<dbReference type="InterPro" id="IPR051063">
    <property type="entry name" value="PDI"/>
</dbReference>